<sequence>MYATTSTVLVGRAGACLLVDPGVTADELVALAAELDARALRPVGRVVTHAHWDHVLTTPAWVGLPAWRGPSDDRVGAASADAFAPGSWPRALEAERDADAHLAAVAGGRPAVLAEPPLPCPGAVAPDGGVELAWHGPRTRLLRTPGHAPEHTSVWLPELRVLLAGDLLSDTEVPLLDTAAPDALSTYGVTLDRLRALGAGVVVPGHGSVAHGRDVAARVAADLTYLRDLAASREPDDARLETPWVAAEHARQRTALRV</sequence>
<organism evidence="2 3">
    <name type="scientific">Cellulomonas alba</name>
    <dbReference type="NCBI Taxonomy" id="3053467"/>
    <lineage>
        <taxon>Bacteria</taxon>
        <taxon>Bacillati</taxon>
        <taxon>Actinomycetota</taxon>
        <taxon>Actinomycetes</taxon>
        <taxon>Micrococcales</taxon>
        <taxon>Cellulomonadaceae</taxon>
        <taxon>Cellulomonas</taxon>
    </lineage>
</organism>
<dbReference type="InterPro" id="IPR036866">
    <property type="entry name" value="RibonucZ/Hydroxyglut_hydro"/>
</dbReference>
<evidence type="ECO:0000313" key="2">
    <source>
        <dbReference type="EMBL" id="MDM7853695.1"/>
    </source>
</evidence>
<dbReference type="Gene3D" id="3.60.15.10">
    <property type="entry name" value="Ribonuclease Z/Hydroxyacylglutathione hydrolase-like"/>
    <property type="match status" value="1"/>
</dbReference>
<comment type="caution">
    <text evidence="2">The sequence shown here is derived from an EMBL/GenBank/DDBJ whole genome shotgun (WGS) entry which is preliminary data.</text>
</comment>
<reference evidence="2 3" key="1">
    <citation type="submission" date="2023-06" db="EMBL/GenBank/DDBJ databases">
        <title>Cellulomonas sp. MW4 Whole genome sequence.</title>
        <authorList>
            <person name="Park S."/>
        </authorList>
    </citation>
    <scope>NUCLEOTIDE SEQUENCE [LARGE SCALE GENOMIC DNA]</scope>
    <source>
        <strain evidence="2 3">MW4</strain>
    </source>
</reference>
<proteinExistence type="predicted"/>
<dbReference type="EMBL" id="JAUCGQ010000001">
    <property type="protein sequence ID" value="MDM7853695.1"/>
    <property type="molecule type" value="Genomic_DNA"/>
</dbReference>
<gene>
    <name evidence="2" type="ORF">QRT04_02010</name>
</gene>
<evidence type="ECO:0000313" key="3">
    <source>
        <dbReference type="Proteomes" id="UP001529338"/>
    </source>
</evidence>
<accession>A0ABT7SBY5</accession>
<dbReference type="Pfam" id="PF00753">
    <property type="entry name" value="Lactamase_B"/>
    <property type="match status" value="1"/>
</dbReference>
<feature type="domain" description="Metallo-beta-lactamase" evidence="1">
    <location>
        <begin position="4"/>
        <end position="206"/>
    </location>
</feature>
<dbReference type="InterPro" id="IPR050855">
    <property type="entry name" value="NDM-1-like"/>
</dbReference>
<evidence type="ECO:0000259" key="1">
    <source>
        <dbReference type="SMART" id="SM00849"/>
    </source>
</evidence>
<keyword evidence="3" id="KW-1185">Reference proteome</keyword>
<dbReference type="Proteomes" id="UP001529338">
    <property type="component" value="Unassembled WGS sequence"/>
</dbReference>
<name>A0ABT7SBY5_9CELL</name>
<protein>
    <submittedName>
        <fullName evidence="2">MBL fold metallo-hydrolase</fullName>
    </submittedName>
</protein>
<dbReference type="SMART" id="SM00849">
    <property type="entry name" value="Lactamase_B"/>
    <property type="match status" value="1"/>
</dbReference>
<dbReference type="PANTHER" id="PTHR42951:SF4">
    <property type="entry name" value="ACYL-COENZYME A THIOESTERASE MBLAC2"/>
    <property type="match status" value="1"/>
</dbReference>
<dbReference type="RefSeq" id="WP_289453216.1">
    <property type="nucleotide sequence ID" value="NZ_JAUCGQ010000001.1"/>
</dbReference>
<dbReference type="SUPFAM" id="SSF56281">
    <property type="entry name" value="Metallo-hydrolase/oxidoreductase"/>
    <property type="match status" value="1"/>
</dbReference>
<dbReference type="PANTHER" id="PTHR42951">
    <property type="entry name" value="METALLO-BETA-LACTAMASE DOMAIN-CONTAINING"/>
    <property type="match status" value="1"/>
</dbReference>
<dbReference type="InterPro" id="IPR001279">
    <property type="entry name" value="Metallo-B-lactamas"/>
</dbReference>